<evidence type="ECO:0008006" key="5">
    <source>
        <dbReference type="Google" id="ProtNLM"/>
    </source>
</evidence>
<dbReference type="InterPro" id="IPR029410">
    <property type="entry name" value="CAP_assoc"/>
</dbReference>
<evidence type="ECO:0000313" key="4">
    <source>
        <dbReference type="Proteomes" id="UP000053354"/>
    </source>
</evidence>
<dbReference type="Proteomes" id="UP000053354">
    <property type="component" value="Chromosome"/>
</dbReference>
<evidence type="ECO:0000313" key="3">
    <source>
        <dbReference type="EMBL" id="ANU27872.1"/>
    </source>
</evidence>
<protein>
    <recommendedName>
        <fullName evidence="5">Allergen V5/Tpx-1</fullName>
    </recommendedName>
</protein>
<dbReference type="SUPFAM" id="SSF55797">
    <property type="entry name" value="PR-1-like"/>
    <property type="match status" value="1"/>
</dbReference>
<organism evidence="3 4">
    <name type="scientific">Planococcus versutus</name>
    <dbReference type="NCBI Taxonomy" id="1302659"/>
    <lineage>
        <taxon>Bacteria</taxon>
        <taxon>Bacillati</taxon>
        <taxon>Bacillota</taxon>
        <taxon>Bacilli</taxon>
        <taxon>Bacillales</taxon>
        <taxon>Caryophanaceae</taxon>
        <taxon>Planococcus</taxon>
    </lineage>
</organism>
<name>A0A1B1S3X2_9BACL</name>
<dbReference type="InterPro" id="IPR014044">
    <property type="entry name" value="CAP_dom"/>
</dbReference>
<dbReference type="EMBL" id="CP016540">
    <property type="protein sequence ID" value="ANU27872.1"/>
    <property type="molecule type" value="Genomic_DNA"/>
</dbReference>
<feature type="domain" description="SCP" evidence="1">
    <location>
        <begin position="233"/>
        <end position="336"/>
    </location>
</feature>
<dbReference type="RefSeq" id="WP_049693370.1">
    <property type="nucleotide sequence ID" value="NZ_CP016540.2"/>
</dbReference>
<proteinExistence type="predicted"/>
<dbReference type="AlphaFoldDB" id="A0A1B1S3X2"/>
<dbReference type="OrthoDB" id="9783944at2"/>
<dbReference type="PANTHER" id="PTHR31157:SF26">
    <property type="entry name" value="SCP-LIKE EXTRACELLULAR PROTEIN"/>
    <property type="match status" value="1"/>
</dbReference>
<feature type="domain" description="CAP-associated" evidence="2">
    <location>
        <begin position="63"/>
        <end position="202"/>
    </location>
</feature>
<dbReference type="PANTHER" id="PTHR31157">
    <property type="entry name" value="SCP DOMAIN-CONTAINING PROTEIN"/>
    <property type="match status" value="1"/>
</dbReference>
<evidence type="ECO:0000259" key="1">
    <source>
        <dbReference type="Pfam" id="PF00188"/>
    </source>
</evidence>
<dbReference type="Gene3D" id="3.40.33.10">
    <property type="entry name" value="CAP"/>
    <property type="match status" value="1"/>
</dbReference>
<accession>A0A1B1S3X2</accession>
<sequence>MKDLLRIMIFLSILLIGLFYLDPSVNENDVLEAPRTVDPLPSDDITNNSLDIDRPTKGISTYIGKSIDKWVEQYGEPERIEPSAYGYDWWVYNASYVHYTMIGVKDGKVVQAYTTGAATDVSPYMIGQSLDDLYRFTILENEVTVEYDTNIYTLNVTAEDMDKRILVKFDGVYAQLYIDSVDRALEAVRFMDAETLIRHHPYDMMFSGELIPIVEPSSTMQRSIDVANAKQILDLVNIYRLRHQVSPLTINPPTSTVAKANSKDMAKQNFSSEEIEFKDLYARLQDQNIAFEQAAVNTAARYYDPAETVHGWINSEAHRETLLSEEYNQTGVGVFGDYYTQIFLEKEPVTAVKQ</sequence>
<evidence type="ECO:0000259" key="2">
    <source>
        <dbReference type="Pfam" id="PF14504"/>
    </source>
</evidence>
<dbReference type="STRING" id="1302659.I858_012840"/>
<dbReference type="CDD" id="cd05379">
    <property type="entry name" value="CAP_bacterial"/>
    <property type="match status" value="1"/>
</dbReference>
<dbReference type="Pfam" id="PF00188">
    <property type="entry name" value="CAP"/>
    <property type="match status" value="1"/>
</dbReference>
<gene>
    <name evidence="3" type="ORF">I858_012840</name>
</gene>
<dbReference type="KEGG" id="pll:I858_012840"/>
<keyword evidence="4" id="KW-1185">Reference proteome</keyword>
<reference evidence="3" key="1">
    <citation type="submission" date="2016-10" db="EMBL/GenBank/DDBJ databases">
        <authorList>
            <person name="See-Too W.S."/>
        </authorList>
    </citation>
    <scope>NUCLEOTIDE SEQUENCE</scope>
    <source>
        <strain evidence="3">L10.15</strain>
    </source>
</reference>
<dbReference type="InterPro" id="IPR035940">
    <property type="entry name" value="CAP_sf"/>
</dbReference>
<dbReference type="Pfam" id="PF14504">
    <property type="entry name" value="CAP_assoc_N"/>
    <property type="match status" value="1"/>
</dbReference>